<evidence type="ECO:0000313" key="1">
    <source>
        <dbReference type="EMBL" id="MBX39703.1"/>
    </source>
</evidence>
<proteinExistence type="predicted"/>
<protein>
    <submittedName>
        <fullName evidence="1">Uncharacterized protein</fullName>
    </submittedName>
</protein>
<dbReference type="EMBL" id="GGEC01059219">
    <property type="protein sequence ID" value="MBX39703.1"/>
    <property type="molecule type" value="Transcribed_RNA"/>
</dbReference>
<accession>A0A2P2NB60</accession>
<reference evidence="1" key="1">
    <citation type="submission" date="2018-02" db="EMBL/GenBank/DDBJ databases">
        <title>Rhizophora mucronata_Transcriptome.</title>
        <authorList>
            <person name="Meera S.P."/>
            <person name="Sreeshan A."/>
            <person name="Augustine A."/>
        </authorList>
    </citation>
    <scope>NUCLEOTIDE SEQUENCE</scope>
    <source>
        <tissue evidence="1">Leaf</tissue>
    </source>
</reference>
<name>A0A2P2NB60_RHIMU</name>
<organism evidence="1">
    <name type="scientific">Rhizophora mucronata</name>
    <name type="common">Asiatic mangrove</name>
    <dbReference type="NCBI Taxonomy" id="61149"/>
    <lineage>
        <taxon>Eukaryota</taxon>
        <taxon>Viridiplantae</taxon>
        <taxon>Streptophyta</taxon>
        <taxon>Embryophyta</taxon>
        <taxon>Tracheophyta</taxon>
        <taxon>Spermatophyta</taxon>
        <taxon>Magnoliopsida</taxon>
        <taxon>eudicotyledons</taxon>
        <taxon>Gunneridae</taxon>
        <taxon>Pentapetalae</taxon>
        <taxon>rosids</taxon>
        <taxon>fabids</taxon>
        <taxon>Malpighiales</taxon>
        <taxon>Rhizophoraceae</taxon>
        <taxon>Rhizophora</taxon>
    </lineage>
</organism>
<dbReference type="AlphaFoldDB" id="A0A2P2NB60"/>
<sequence>MFRAEESTKQNLLNGN</sequence>